<feature type="region of interest" description="Disordered" evidence="13">
    <location>
        <begin position="1"/>
        <end position="29"/>
    </location>
</feature>
<dbReference type="PROSITE" id="PS00028">
    <property type="entry name" value="ZINC_FINGER_C2H2_1"/>
    <property type="match status" value="1"/>
</dbReference>
<dbReference type="GO" id="GO:0061630">
    <property type="term" value="F:ubiquitin protein ligase activity"/>
    <property type="evidence" value="ECO:0007669"/>
    <property type="project" value="UniProtKB-EC"/>
</dbReference>
<keyword evidence="11" id="KW-0862">Zinc</keyword>
<dbReference type="SUPFAM" id="SSF53098">
    <property type="entry name" value="Ribonuclease H-like"/>
    <property type="match status" value="1"/>
</dbReference>
<dbReference type="InterPro" id="IPR044066">
    <property type="entry name" value="TRIAD_supradom"/>
</dbReference>
<dbReference type="FunFam" id="1.20.120.1750:FF:000019">
    <property type="entry name" value="RBR-type E3 ubiquitin transferase"/>
    <property type="match status" value="1"/>
</dbReference>
<dbReference type="InterPro" id="IPR013083">
    <property type="entry name" value="Znf_RING/FYVE/PHD"/>
</dbReference>
<dbReference type="InterPro" id="IPR031127">
    <property type="entry name" value="E3_UB_ligase_RBR"/>
</dbReference>
<evidence type="ECO:0000259" key="14">
    <source>
        <dbReference type="PROSITE" id="PS50089"/>
    </source>
</evidence>
<keyword evidence="8" id="KW-0677">Repeat</keyword>
<sequence length="572" mass="62304">MADAAVVPFPETPPSKPSPFPSYHSPSRIPMTAAGSDDLAALREQAALASAAAISASDLDHAFQLQLAEAIQASLLGAHPSASSSNAASSSSWAQAAPALPVPEPSSDVAYALALQASDLALAEQGRRDALACRAAHSQAAAAAHIAAHDALFARELAAVPEDRWARDGDYFERPLDLASPSSSARPLFRVFSKGMASSEAVGPRDRDPGLAVLAAAVCGPQGDVVLRIQKPVEAAVVGDSEVLEAMALLEGLHAALELDIRCVKVITDHKMLHNHMLGIWRPSERKLADIINQILTARKKFEQCEISLVDPSQVSYVVKLARDSIAVQIAKALAANASNQKRETCTICLEDADITKIYAVEGCAHRFCFPCMKEHVKVKLLHGMLPACPQDGCTTKLSAEGSKIFLSPPLLEILAQRIREGQIAPSQKIYCPFPKCSALMSLNEVIHPMQESCSMYTVADAATLRKCVKCRGSFCLSCKVPWHDRMSCHDYKRQYPHARPEDARFENLAKEQLWRQCVKCRHMIELAEGCYHMTCVCGYEFCYTCGKEWKGKKATCSCLLWDVRNIIRSRR</sequence>
<evidence type="ECO:0000256" key="13">
    <source>
        <dbReference type="SAM" id="MobiDB-lite"/>
    </source>
</evidence>
<organism evidence="16 17">
    <name type="scientific">Urochloa decumbens</name>
    <dbReference type="NCBI Taxonomy" id="240449"/>
    <lineage>
        <taxon>Eukaryota</taxon>
        <taxon>Viridiplantae</taxon>
        <taxon>Streptophyta</taxon>
        <taxon>Embryophyta</taxon>
        <taxon>Tracheophyta</taxon>
        <taxon>Spermatophyta</taxon>
        <taxon>Magnoliopsida</taxon>
        <taxon>Liliopsida</taxon>
        <taxon>Poales</taxon>
        <taxon>Poaceae</taxon>
        <taxon>PACMAD clade</taxon>
        <taxon>Panicoideae</taxon>
        <taxon>Panicodae</taxon>
        <taxon>Paniceae</taxon>
        <taxon>Melinidinae</taxon>
        <taxon>Urochloa</taxon>
    </lineage>
</organism>
<evidence type="ECO:0000256" key="9">
    <source>
        <dbReference type="ARBA" id="ARBA00022771"/>
    </source>
</evidence>
<evidence type="ECO:0000313" key="16">
    <source>
        <dbReference type="EMBL" id="CAL4957457.1"/>
    </source>
</evidence>
<dbReference type="EMBL" id="OZ075128">
    <property type="protein sequence ID" value="CAL4957457.1"/>
    <property type="molecule type" value="Genomic_DNA"/>
</dbReference>
<feature type="compositionally biased region" description="Pro residues" evidence="13">
    <location>
        <begin position="10"/>
        <end position="20"/>
    </location>
</feature>
<dbReference type="SUPFAM" id="SSF57850">
    <property type="entry name" value="RING/U-box"/>
    <property type="match status" value="2"/>
</dbReference>
<comment type="cofactor">
    <cofactor evidence="2">
        <name>Zn(2+)</name>
        <dbReference type="ChEBI" id="CHEBI:29105"/>
    </cofactor>
</comment>
<dbReference type="GO" id="GO:0008270">
    <property type="term" value="F:zinc ion binding"/>
    <property type="evidence" value="ECO:0007669"/>
    <property type="project" value="UniProtKB-KW"/>
</dbReference>
<dbReference type="FunFam" id="3.30.420.10:FF:000154">
    <property type="entry name" value="RBR-type E3 ubiquitin transferase"/>
    <property type="match status" value="1"/>
</dbReference>
<evidence type="ECO:0000256" key="8">
    <source>
        <dbReference type="ARBA" id="ARBA00022737"/>
    </source>
</evidence>
<evidence type="ECO:0000256" key="3">
    <source>
        <dbReference type="ARBA" id="ARBA00003976"/>
    </source>
</evidence>
<dbReference type="CDD" id="cd22584">
    <property type="entry name" value="Rcat_RBR_unk"/>
    <property type="match status" value="1"/>
</dbReference>
<proteinExistence type="inferred from homology"/>
<dbReference type="Gene3D" id="3.30.40.10">
    <property type="entry name" value="Zinc/RING finger domain, C3HC4 (zinc finger)"/>
    <property type="match status" value="1"/>
</dbReference>
<evidence type="ECO:0000256" key="11">
    <source>
        <dbReference type="ARBA" id="ARBA00022833"/>
    </source>
</evidence>
<feature type="domain" description="RING-type" evidence="15">
    <location>
        <begin position="342"/>
        <end position="563"/>
    </location>
</feature>
<evidence type="ECO:0000259" key="15">
    <source>
        <dbReference type="PROSITE" id="PS51873"/>
    </source>
</evidence>
<evidence type="ECO:0000256" key="2">
    <source>
        <dbReference type="ARBA" id="ARBA00001947"/>
    </source>
</evidence>
<dbReference type="PROSITE" id="PS51873">
    <property type="entry name" value="TRIAD"/>
    <property type="match status" value="1"/>
</dbReference>
<comment type="function">
    <text evidence="3">Might act as an E3 ubiquitin-protein ligase, or as part of E3 complex, which accepts ubiquitin from specific E2 ubiquitin-conjugating enzymes and then transfers it to substrates.</text>
</comment>
<dbReference type="SMART" id="SM00184">
    <property type="entry name" value="RING"/>
    <property type="match status" value="1"/>
</dbReference>
<evidence type="ECO:0000256" key="5">
    <source>
        <dbReference type="ARBA" id="ARBA00012251"/>
    </source>
</evidence>
<dbReference type="InterPro" id="IPR036397">
    <property type="entry name" value="RNaseH_sf"/>
</dbReference>
<dbReference type="InterPro" id="IPR002867">
    <property type="entry name" value="IBR_dom"/>
</dbReference>
<comment type="catalytic activity">
    <reaction evidence="1">
        <text>[E2 ubiquitin-conjugating enzyme]-S-ubiquitinyl-L-cysteine + [acceptor protein]-L-lysine = [E2 ubiquitin-conjugating enzyme]-L-cysteine + [acceptor protein]-N(6)-ubiquitinyl-L-lysine.</text>
        <dbReference type="EC" id="2.3.2.31"/>
    </reaction>
</comment>
<dbReference type="InterPro" id="IPR013087">
    <property type="entry name" value="Znf_C2H2_type"/>
</dbReference>
<evidence type="ECO:0000256" key="4">
    <source>
        <dbReference type="ARBA" id="ARBA00005884"/>
    </source>
</evidence>
<dbReference type="FunFam" id="3.30.40.10:FF:000230">
    <property type="entry name" value="RBR-type E3 ubiquitin transferase"/>
    <property type="match status" value="1"/>
</dbReference>
<dbReference type="Pfam" id="PF13456">
    <property type="entry name" value="RVT_3"/>
    <property type="match status" value="1"/>
</dbReference>
<dbReference type="Gene3D" id="1.20.120.1750">
    <property type="match status" value="1"/>
</dbReference>
<keyword evidence="10" id="KW-0833">Ubl conjugation pathway</keyword>
<dbReference type="PROSITE" id="PS00518">
    <property type="entry name" value="ZF_RING_1"/>
    <property type="match status" value="1"/>
</dbReference>
<reference evidence="17" key="1">
    <citation type="submission" date="2024-06" db="EMBL/GenBank/DDBJ databases">
        <authorList>
            <person name="Ryan C."/>
        </authorList>
    </citation>
    <scope>NUCLEOTIDE SEQUENCE [LARGE SCALE GENOMIC DNA]</scope>
</reference>
<keyword evidence="6" id="KW-0808">Transferase</keyword>
<dbReference type="InterPro" id="IPR002156">
    <property type="entry name" value="RNaseH_domain"/>
</dbReference>
<name>A0ABC8ZDF6_9POAL</name>
<dbReference type="SMART" id="SM00647">
    <property type="entry name" value="IBR"/>
    <property type="match status" value="2"/>
</dbReference>
<accession>A0ABC8ZDF6</accession>
<feature type="domain" description="RING-type" evidence="14">
    <location>
        <begin position="346"/>
        <end position="392"/>
    </location>
</feature>
<keyword evidence="9 12" id="KW-0863">Zinc-finger</keyword>
<evidence type="ECO:0000313" key="17">
    <source>
        <dbReference type="Proteomes" id="UP001497457"/>
    </source>
</evidence>
<dbReference type="InterPro" id="IPR018957">
    <property type="entry name" value="Znf_C3HC4_RING-type"/>
</dbReference>
<dbReference type="Gene3D" id="3.30.420.10">
    <property type="entry name" value="Ribonuclease H-like superfamily/Ribonuclease H"/>
    <property type="match status" value="1"/>
</dbReference>
<dbReference type="InterPro" id="IPR012337">
    <property type="entry name" value="RNaseH-like_sf"/>
</dbReference>
<dbReference type="CDD" id="cd22582">
    <property type="entry name" value="BRcat_RBR_unk"/>
    <property type="match status" value="1"/>
</dbReference>
<evidence type="ECO:0000256" key="6">
    <source>
        <dbReference type="ARBA" id="ARBA00022679"/>
    </source>
</evidence>
<dbReference type="InterPro" id="IPR001841">
    <property type="entry name" value="Znf_RING"/>
</dbReference>
<evidence type="ECO:0000256" key="7">
    <source>
        <dbReference type="ARBA" id="ARBA00022723"/>
    </source>
</evidence>
<protein>
    <recommendedName>
        <fullName evidence="5">RBR-type E3 ubiquitin transferase</fullName>
        <ecNumber evidence="5">2.3.2.31</ecNumber>
    </recommendedName>
</protein>
<evidence type="ECO:0000256" key="12">
    <source>
        <dbReference type="PROSITE-ProRule" id="PRU00175"/>
    </source>
</evidence>
<reference evidence="16 17" key="2">
    <citation type="submission" date="2024-10" db="EMBL/GenBank/DDBJ databases">
        <authorList>
            <person name="Ryan C."/>
        </authorList>
    </citation>
    <scope>NUCLEOTIDE SEQUENCE [LARGE SCALE GENOMIC DNA]</scope>
</reference>
<dbReference type="InterPro" id="IPR017907">
    <property type="entry name" value="Znf_RING_CS"/>
</dbReference>
<dbReference type="AlphaFoldDB" id="A0ABC8ZDF6"/>
<dbReference type="PROSITE" id="PS50089">
    <property type="entry name" value="ZF_RING_2"/>
    <property type="match status" value="1"/>
</dbReference>
<dbReference type="PANTHER" id="PTHR11685">
    <property type="entry name" value="RBR FAMILY RING FINGER AND IBR DOMAIN-CONTAINING"/>
    <property type="match status" value="1"/>
</dbReference>
<keyword evidence="17" id="KW-1185">Reference proteome</keyword>
<comment type="similarity">
    <text evidence="4">Belongs to the RBR family. Ariadne subfamily.</text>
</comment>
<dbReference type="Proteomes" id="UP001497457">
    <property type="component" value="Chromosome 18b"/>
</dbReference>
<dbReference type="EC" id="2.3.2.31" evidence="5"/>
<evidence type="ECO:0000256" key="10">
    <source>
        <dbReference type="ARBA" id="ARBA00022786"/>
    </source>
</evidence>
<dbReference type="Pfam" id="PF01485">
    <property type="entry name" value="IBR"/>
    <property type="match status" value="2"/>
</dbReference>
<dbReference type="Pfam" id="PF00097">
    <property type="entry name" value="zf-C3HC4"/>
    <property type="match status" value="1"/>
</dbReference>
<evidence type="ECO:0000256" key="1">
    <source>
        <dbReference type="ARBA" id="ARBA00001798"/>
    </source>
</evidence>
<gene>
    <name evidence="16" type="ORF">URODEC1_LOCUS42565</name>
</gene>
<keyword evidence="7" id="KW-0479">Metal-binding</keyword>